<reference evidence="3" key="1">
    <citation type="journal article" date="2017" name="Nat. Ecol. Evol.">
        <title>Genome expansion and lineage-specific genetic innovations in the forest pathogenic fungi Armillaria.</title>
        <authorList>
            <person name="Sipos G."/>
            <person name="Prasanna A.N."/>
            <person name="Walter M.C."/>
            <person name="O'Connor E."/>
            <person name="Balint B."/>
            <person name="Krizsan K."/>
            <person name="Kiss B."/>
            <person name="Hess J."/>
            <person name="Varga T."/>
            <person name="Slot J."/>
            <person name="Riley R."/>
            <person name="Boka B."/>
            <person name="Rigling D."/>
            <person name="Barry K."/>
            <person name="Lee J."/>
            <person name="Mihaltcheva S."/>
            <person name="LaButti K."/>
            <person name="Lipzen A."/>
            <person name="Waldron R."/>
            <person name="Moloney N.M."/>
            <person name="Sperisen C."/>
            <person name="Kredics L."/>
            <person name="Vagvoelgyi C."/>
            <person name="Patrignani A."/>
            <person name="Fitzpatrick D."/>
            <person name="Nagy I."/>
            <person name="Doyle S."/>
            <person name="Anderson J.B."/>
            <person name="Grigoriev I.V."/>
            <person name="Gueldener U."/>
            <person name="Muensterkoetter M."/>
            <person name="Nagy L.G."/>
        </authorList>
    </citation>
    <scope>NUCLEOTIDE SEQUENCE [LARGE SCALE GENOMIC DNA]</scope>
    <source>
        <strain evidence="3">C18/9</strain>
    </source>
</reference>
<feature type="compositionally biased region" description="Basic and acidic residues" evidence="1">
    <location>
        <begin position="118"/>
        <end position="135"/>
    </location>
</feature>
<dbReference type="Proteomes" id="UP000219338">
    <property type="component" value="Unassembled WGS sequence"/>
</dbReference>
<keyword evidence="3" id="KW-1185">Reference proteome</keyword>
<protein>
    <submittedName>
        <fullName evidence="2">Uncharacterized protein</fullName>
    </submittedName>
</protein>
<dbReference type="EMBL" id="FUEG01000037">
    <property type="protein sequence ID" value="SJL16699.1"/>
    <property type="molecule type" value="Genomic_DNA"/>
</dbReference>
<organism evidence="2 3">
    <name type="scientific">Armillaria ostoyae</name>
    <name type="common">Armillaria root rot fungus</name>
    <dbReference type="NCBI Taxonomy" id="47428"/>
    <lineage>
        <taxon>Eukaryota</taxon>
        <taxon>Fungi</taxon>
        <taxon>Dikarya</taxon>
        <taxon>Basidiomycota</taxon>
        <taxon>Agaricomycotina</taxon>
        <taxon>Agaricomycetes</taxon>
        <taxon>Agaricomycetidae</taxon>
        <taxon>Agaricales</taxon>
        <taxon>Marasmiineae</taxon>
        <taxon>Physalacriaceae</taxon>
        <taxon>Armillaria</taxon>
    </lineage>
</organism>
<feature type="region of interest" description="Disordered" evidence="1">
    <location>
        <begin position="118"/>
        <end position="156"/>
    </location>
</feature>
<evidence type="ECO:0000313" key="3">
    <source>
        <dbReference type="Proteomes" id="UP000219338"/>
    </source>
</evidence>
<dbReference type="OrthoDB" id="10318083at2759"/>
<gene>
    <name evidence="2" type="ORF">ARMOST_20228</name>
</gene>
<accession>A0A284S6S1</accession>
<dbReference type="AlphaFoldDB" id="A0A284S6S1"/>
<feature type="region of interest" description="Disordered" evidence="1">
    <location>
        <begin position="21"/>
        <end position="44"/>
    </location>
</feature>
<sequence>MLEHYPTVLTTEILEIKTGIFGPPEPTLKKGQRRPHADPKSLYASSTTLRDEWPLPSNDETPAIKQALATWVPKDKDTVDEVRKRGLPAEIPIFPPSTTFHAPCDDLFLSILHKDASSKRRGEVALDDHGKRENIEGGCVGGGLQEARGGSSLSRS</sequence>
<proteinExistence type="predicted"/>
<evidence type="ECO:0000313" key="2">
    <source>
        <dbReference type="EMBL" id="SJL16699.1"/>
    </source>
</evidence>
<name>A0A284S6S1_ARMOS</name>
<evidence type="ECO:0000256" key="1">
    <source>
        <dbReference type="SAM" id="MobiDB-lite"/>
    </source>
</evidence>